<dbReference type="Proteomes" id="UP000008152">
    <property type="component" value="Chromosome II"/>
</dbReference>
<reference evidence="1 2" key="1">
    <citation type="submission" date="2007-08" db="EMBL/GenBank/DDBJ databases">
        <authorList>
            <consortium name="The Vibrio harveyi Genome Sequencing Project"/>
            <person name="Bassler B."/>
            <person name="Clifton S.W."/>
            <person name="Fulton L."/>
            <person name="Delehaunty K."/>
            <person name="Fronick C."/>
            <person name="Harrison M."/>
            <person name="Markivic C."/>
            <person name="Fulton R."/>
            <person name="Tin-Wollam A.-M."/>
            <person name="Shah N."/>
            <person name="Pepin K."/>
            <person name="Nash W."/>
            <person name="Thiruvilangam P."/>
            <person name="Bhonagiri V."/>
            <person name="Waters C."/>
            <person name="Tu K.C."/>
            <person name="Irgon J."/>
            <person name="Wilson R.K."/>
        </authorList>
    </citation>
    <scope>NUCLEOTIDE SEQUENCE [LARGE SCALE GENOMIC DNA]</scope>
    <source>
        <strain evidence="2">ATCC BAA-1116 / BB120</strain>
    </source>
</reference>
<dbReference type="EMBL" id="CP000790">
    <property type="protein sequence ID" value="ABU74969.1"/>
    <property type="molecule type" value="Genomic_DNA"/>
</dbReference>
<dbReference type="KEGG" id="vha:VIBHAR_07097"/>
<evidence type="ECO:0000313" key="1">
    <source>
        <dbReference type="EMBL" id="ABU74969.1"/>
    </source>
</evidence>
<dbReference type="PATRIC" id="fig|338187.36.peg.5921"/>
<accession>A7N7M7</accession>
<dbReference type="AlphaFoldDB" id="A7N7M7"/>
<sequence>MRFPQSLSSKTASRIINGWQCILSPRRILVKNSELFAKNSLL</sequence>
<evidence type="ECO:0000313" key="2">
    <source>
        <dbReference type="Proteomes" id="UP000008152"/>
    </source>
</evidence>
<protein>
    <submittedName>
        <fullName evidence="1">Uncharacterized protein</fullName>
    </submittedName>
</protein>
<proteinExistence type="predicted"/>
<name>A7N7M7_VIBC1</name>
<gene>
    <name evidence="1" type="ordered locus">VIBHAR_07097</name>
</gene>
<organism evidence="1 2">
    <name type="scientific">Vibrio campbellii (strain ATCC BAA-1116)</name>
    <dbReference type="NCBI Taxonomy" id="2902295"/>
    <lineage>
        <taxon>Bacteria</taxon>
        <taxon>Pseudomonadati</taxon>
        <taxon>Pseudomonadota</taxon>
        <taxon>Gammaproteobacteria</taxon>
        <taxon>Vibrionales</taxon>
        <taxon>Vibrionaceae</taxon>
        <taxon>Vibrio</taxon>
    </lineage>
</organism>